<evidence type="ECO:0000313" key="3">
    <source>
        <dbReference type="Proteomes" id="UP001174691"/>
    </source>
</evidence>
<organism evidence="2 3">
    <name type="scientific">Coniochaeta hoffmannii</name>
    <dbReference type="NCBI Taxonomy" id="91930"/>
    <lineage>
        <taxon>Eukaryota</taxon>
        <taxon>Fungi</taxon>
        <taxon>Dikarya</taxon>
        <taxon>Ascomycota</taxon>
        <taxon>Pezizomycotina</taxon>
        <taxon>Sordariomycetes</taxon>
        <taxon>Sordariomycetidae</taxon>
        <taxon>Coniochaetales</taxon>
        <taxon>Coniochaetaceae</taxon>
        <taxon>Coniochaeta</taxon>
    </lineage>
</organism>
<feature type="signal peptide" evidence="1">
    <location>
        <begin position="1"/>
        <end position="23"/>
    </location>
</feature>
<dbReference type="AlphaFoldDB" id="A0AA38R8B8"/>
<protein>
    <submittedName>
        <fullName evidence="2">Uncharacterized protein</fullName>
    </submittedName>
</protein>
<gene>
    <name evidence="2" type="ORF">NKR19_g8003</name>
</gene>
<accession>A0AA38R8B8</accession>
<keyword evidence="3" id="KW-1185">Reference proteome</keyword>
<dbReference type="Proteomes" id="UP001174691">
    <property type="component" value="Unassembled WGS sequence"/>
</dbReference>
<keyword evidence="1" id="KW-0732">Signal</keyword>
<sequence length="364" mass="38654">MFQNVKLAWSVLGLVLTATLAQGQCNATGLDYTDGGQYVVDASSSKNFSFATVFSGCDAFSTTPILHDPAGEAHACSDLNMGVSGVQQISFCNLPFSQITTGNWSVTIIGSNFTLERDFYLVAGPVETVTYTVTPTVIVGYTTTPIASTTTVTSSRRVTALFPGPTVTASCSERYVSLTTSLRQSTTVLTSTVTRTTTSGSTTLHWTVFDQIVTASCHLDAVPAPRADHVLLSGKHLNPNAGSKAEAGVSALQINEVAATTITYVETTYTSSSTFTTIAPTPTRTELTYQTTTSSITLPLSTFCYNPTVVTQTLTVTPAPSFITNTLYSTKTDKLSLYIITTMNTTVSNAESATACWRSGGIYY</sequence>
<feature type="chain" id="PRO_5041371363" evidence="1">
    <location>
        <begin position="24"/>
        <end position="364"/>
    </location>
</feature>
<evidence type="ECO:0000313" key="2">
    <source>
        <dbReference type="EMBL" id="KAJ9137982.1"/>
    </source>
</evidence>
<name>A0AA38R8B8_9PEZI</name>
<reference evidence="2" key="1">
    <citation type="submission" date="2022-07" db="EMBL/GenBank/DDBJ databases">
        <title>Fungi with potential for degradation of polypropylene.</title>
        <authorList>
            <person name="Gostincar C."/>
        </authorList>
    </citation>
    <scope>NUCLEOTIDE SEQUENCE</scope>
    <source>
        <strain evidence="2">EXF-13287</strain>
    </source>
</reference>
<evidence type="ECO:0000256" key="1">
    <source>
        <dbReference type="SAM" id="SignalP"/>
    </source>
</evidence>
<proteinExistence type="predicted"/>
<comment type="caution">
    <text evidence="2">The sequence shown here is derived from an EMBL/GenBank/DDBJ whole genome shotgun (WGS) entry which is preliminary data.</text>
</comment>
<dbReference type="EMBL" id="JANBVN010000152">
    <property type="protein sequence ID" value="KAJ9137982.1"/>
    <property type="molecule type" value="Genomic_DNA"/>
</dbReference>